<organism evidence="2 3">
    <name type="scientific">Candidatus Scatocola faecipullorum</name>
    <dbReference type="NCBI Taxonomy" id="2840917"/>
    <lineage>
        <taxon>Bacteria</taxon>
        <taxon>Pseudomonadati</taxon>
        <taxon>Pseudomonadota</taxon>
        <taxon>Alphaproteobacteria</taxon>
        <taxon>Rhodospirillales</taxon>
        <taxon>Rhodospirillaceae</taxon>
        <taxon>Rhodospirillaceae incertae sedis</taxon>
        <taxon>Candidatus Scatocola</taxon>
    </lineage>
</organism>
<protein>
    <recommendedName>
        <fullName evidence="4">Flagellar FliJ protein</fullName>
    </recommendedName>
</protein>
<dbReference type="Proteomes" id="UP000824107">
    <property type="component" value="Unassembled WGS sequence"/>
</dbReference>
<accession>A0A9D1M4X7</accession>
<comment type="caution">
    <text evidence="2">The sequence shown here is derived from an EMBL/GenBank/DDBJ whole genome shotgun (WGS) entry which is preliminary data.</text>
</comment>
<sequence length="139" mass="16639">MKSALKTLTRIQKFQIDEQRKILSELQEKQDILQAQLEQLNRDFEQEKEFARNNAGVGDFGAYVKRYMQQRENLEMQIAVLEKKIEHERDVMADMFKEQKTYEIVDDQRTKRAAKEEEQKMQKVLDEIGTNSFLKNHKK</sequence>
<dbReference type="AlphaFoldDB" id="A0A9D1M4X7"/>
<reference evidence="2" key="1">
    <citation type="submission" date="2020-10" db="EMBL/GenBank/DDBJ databases">
        <authorList>
            <person name="Gilroy R."/>
        </authorList>
    </citation>
    <scope>NUCLEOTIDE SEQUENCE</scope>
    <source>
        <strain evidence="2">ChiW3-316</strain>
    </source>
</reference>
<evidence type="ECO:0000313" key="3">
    <source>
        <dbReference type="Proteomes" id="UP000824107"/>
    </source>
</evidence>
<evidence type="ECO:0000313" key="2">
    <source>
        <dbReference type="EMBL" id="HIU53729.1"/>
    </source>
</evidence>
<dbReference type="EMBL" id="DVNC01000043">
    <property type="protein sequence ID" value="HIU53729.1"/>
    <property type="molecule type" value="Genomic_DNA"/>
</dbReference>
<evidence type="ECO:0000256" key="1">
    <source>
        <dbReference type="SAM" id="Coils"/>
    </source>
</evidence>
<reference evidence="2" key="2">
    <citation type="journal article" date="2021" name="PeerJ">
        <title>Extensive microbial diversity within the chicken gut microbiome revealed by metagenomics and culture.</title>
        <authorList>
            <person name="Gilroy R."/>
            <person name="Ravi A."/>
            <person name="Getino M."/>
            <person name="Pursley I."/>
            <person name="Horton D.L."/>
            <person name="Alikhan N.F."/>
            <person name="Baker D."/>
            <person name="Gharbi K."/>
            <person name="Hall N."/>
            <person name="Watson M."/>
            <person name="Adriaenssens E.M."/>
            <person name="Foster-Nyarko E."/>
            <person name="Jarju S."/>
            <person name="Secka A."/>
            <person name="Antonio M."/>
            <person name="Oren A."/>
            <person name="Chaudhuri R.R."/>
            <person name="La Ragione R."/>
            <person name="Hildebrand F."/>
            <person name="Pallen M.J."/>
        </authorList>
    </citation>
    <scope>NUCLEOTIDE SEQUENCE</scope>
    <source>
        <strain evidence="2">ChiW3-316</strain>
    </source>
</reference>
<evidence type="ECO:0008006" key="4">
    <source>
        <dbReference type="Google" id="ProtNLM"/>
    </source>
</evidence>
<feature type="coiled-coil region" evidence="1">
    <location>
        <begin position="16"/>
        <end position="91"/>
    </location>
</feature>
<keyword evidence="1" id="KW-0175">Coiled coil</keyword>
<dbReference type="InterPro" id="IPR053716">
    <property type="entry name" value="Flag_assembly_chemotaxis_eff"/>
</dbReference>
<gene>
    <name evidence="2" type="ORF">IAD20_06580</name>
</gene>
<dbReference type="Gene3D" id="1.10.287.1700">
    <property type="match status" value="1"/>
</dbReference>
<name>A0A9D1M4X7_9PROT</name>
<proteinExistence type="predicted"/>